<dbReference type="Pfam" id="PF12833">
    <property type="entry name" value="HTH_18"/>
    <property type="match status" value="1"/>
</dbReference>
<comment type="caution">
    <text evidence="5">The sequence shown here is derived from an EMBL/GenBank/DDBJ whole genome shotgun (WGS) entry which is preliminary data.</text>
</comment>
<dbReference type="PANTHER" id="PTHR40055:SF1">
    <property type="entry name" value="TRANSCRIPTIONAL REGULATOR YGIV-RELATED"/>
    <property type="match status" value="1"/>
</dbReference>
<dbReference type="InterPro" id="IPR018060">
    <property type="entry name" value="HTH_AraC"/>
</dbReference>
<accession>A0ABT9SUC2</accession>
<dbReference type="Gene3D" id="1.10.10.60">
    <property type="entry name" value="Homeodomain-like"/>
    <property type="match status" value="2"/>
</dbReference>
<dbReference type="SMART" id="SM00342">
    <property type="entry name" value="HTH_ARAC"/>
    <property type="match status" value="1"/>
</dbReference>
<keyword evidence="3" id="KW-0804">Transcription</keyword>
<dbReference type="InterPro" id="IPR050908">
    <property type="entry name" value="SmbC-like"/>
</dbReference>
<sequence>MNDASQQRFRRVLDHIDNHLDSDLALETLAELAAYSRFHFHRRFTALAGMTVHRYVQLSRFKRAAWQAAFRPGVSLTRVALDAGYESPEAFSRAFRQRLGQSPSAFREVPDWSVWAKAWRELDEVRRFHMPAEYTVDDVRIIDFPNTHVACLSHRGPPERIGGSIRRFIDWRRAHGLTPAKSATWNILHDDPETTPPDIFRLDICTSCDTVVPNDAGVVAARIEGGRCAVLRHEGSDALLGDAIRFLYGEWLSGSGEEPRDAPLFLRRVAFFPDVPEHEAVTDIFLPLTARA</sequence>
<dbReference type="InterPro" id="IPR009057">
    <property type="entry name" value="Homeodomain-like_sf"/>
</dbReference>
<dbReference type="InterPro" id="IPR029442">
    <property type="entry name" value="GyrI-like"/>
</dbReference>
<name>A0ABT9SUC2_9GAMM</name>
<gene>
    <name evidence="5" type="ORF">J2T07_000740</name>
</gene>
<dbReference type="SMART" id="SM00871">
    <property type="entry name" value="AraC_E_bind"/>
    <property type="match status" value="1"/>
</dbReference>
<proteinExistence type="predicted"/>
<protein>
    <submittedName>
        <fullName evidence="5">AraC family transcriptional regulator</fullName>
    </submittedName>
</protein>
<evidence type="ECO:0000313" key="5">
    <source>
        <dbReference type="EMBL" id="MDQ0008581.1"/>
    </source>
</evidence>
<dbReference type="PROSITE" id="PS01124">
    <property type="entry name" value="HTH_ARAC_FAMILY_2"/>
    <property type="match status" value="1"/>
</dbReference>
<dbReference type="InterPro" id="IPR010499">
    <property type="entry name" value="AraC_E-bd"/>
</dbReference>
<dbReference type="SUPFAM" id="SSF55136">
    <property type="entry name" value="Probable bacterial effector-binding domain"/>
    <property type="match status" value="1"/>
</dbReference>
<dbReference type="InterPro" id="IPR020449">
    <property type="entry name" value="Tscrpt_reg_AraC-type_HTH"/>
</dbReference>
<reference evidence="5 6" key="1">
    <citation type="submission" date="2023-07" db="EMBL/GenBank/DDBJ databases">
        <title>Sorghum-associated microbial communities from plants grown in Nebraska, USA.</title>
        <authorList>
            <person name="Schachtman D."/>
        </authorList>
    </citation>
    <scope>NUCLEOTIDE SEQUENCE [LARGE SCALE GENOMIC DNA]</scope>
    <source>
        <strain evidence="5 6">CC60</strain>
    </source>
</reference>
<dbReference type="SUPFAM" id="SSF46689">
    <property type="entry name" value="Homeodomain-like"/>
    <property type="match status" value="2"/>
</dbReference>
<evidence type="ECO:0000313" key="6">
    <source>
        <dbReference type="Proteomes" id="UP001237737"/>
    </source>
</evidence>
<keyword evidence="2" id="KW-0238">DNA-binding</keyword>
<dbReference type="PRINTS" id="PR00032">
    <property type="entry name" value="HTHARAC"/>
</dbReference>
<evidence type="ECO:0000256" key="2">
    <source>
        <dbReference type="ARBA" id="ARBA00023125"/>
    </source>
</evidence>
<dbReference type="EMBL" id="JAUSSK010000001">
    <property type="protein sequence ID" value="MDQ0008581.1"/>
    <property type="molecule type" value="Genomic_DNA"/>
</dbReference>
<dbReference type="Gene3D" id="3.20.80.10">
    <property type="entry name" value="Regulatory factor, effector binding domain"/>
    <property type="match status" value="1"/>
</dbReference>
<dbReference type="Pfam" id="PF06445">
    <property type="entry name" value="GyrI-like"/>
    <property type="match status" value="1"/>
</dbReference>
<dbReference type="InterPro" id="IPR011256">
    <property type="entry name" value="Reg_factor_effector_dom_sf"/>
</dbReference>
<dbReference type="Proteomes" id="UP001237737">
    <property type="component" value="Unassembled WGS sequence"/>
</dbReference>
<evidence type="ECO:0000259" key="4">
    <source>
        <dbReference type="PROSITE" id="PS01124"/>
    </source>
</evidence>
<dbReference type="RefSeq" id="WP_306847375.1">
    <property type="nucleotide sequence ID" value="NZ_JAUSSK010000001.1"/>
</dbReference>
<dbReference type="PANTHER" id="PTHR40055">
    <property type="entry name" value="TRANSCRIPTIONAL REGULATOR YGIV-RELATED"/>
    <property type="match status" value="1"/>
</dbReference>
<keyword evidence="6" id="KW-1185">Reference proteome</keyword>
<evidence type="ECO:0000256" key="3">
    <source>
        <dbReference type="ARBA" id="ARBA00023163"/>
    </source>
</evidence>
<feature type="domain" description="HTH araC/xylS-type" evidence="4">
    <location>
        <begin position="10"/>
        <end position="109"/>
    </location>
</feature>
<organism evidence="5 6">
    <name type="scientific">Luteibacter jiangsuensis</name>
    <dbReference type="NCBI Taxonomy" id="637577"/>
    <lineage>
        <taxon>Bacteria</taxon>
        <taxon>Pseudomonadati</taxon>
        <taxon>Pseudomonadota</taxon>
        <taxon>Gammaproteobacteria</taxon>
        <taxon>Lysobacterales</taxon>
        <taxon>Rhodanobacteraceae</taxon>
        <taxon>Luteibacter</taxon>
    </lineage>
</organism>
<evidence type="ECO:0000256" key="1">
    <source>
        <dbReference type="ARBA" id="ARBA00023015"/>
    </source>
</evidence>
<keyword evidence="1" id="KW-0805">Transcription regulation</keyword>